<evidence type="ECO:0000313" key="1">
    <source>
        <dbReference type="EMBL" id="KAG9683347.1"/>
    </source>
</evidence>
<accession>A0A9P8K3B7</accession>
<proteinExistence type="predicted"/>
<reference evidence="2" key="2">
    <citation type="submission" date="2021-08" db="EMBL/GenBank/DDBJ databases">
        <authorList>
            <person name="Gostincar C."/>
            <person name="Sun X."/>
            <person name="Song Z."/>
            <person name="Gunde-Cimerman N."/>
        </authorList>
    </citation>
    <scope>NUCLEOTIDE SEQUENCE</scope>
    <source>
        <strain evidence="2">EXF-8016</strain>
        <strain evidence="1">EXF-9911</strain>
    </source>
</reference>
<evidence type="ECO:0000313" key="2">
    <source>
        <dbReference type="EMBL" id="KAH0210086.1"/>
    </source>
</evidence>
<reference evidence="2" key="1">
    <citation type="journal article" date="2021" name="J Fungi (Basel)">
        <title>Virulence traits and population genomics of the black yeast Aureobasidium melanogenum.</title>
        <authorList>
            <person name="Cernosa A."/>
            <person name="Sun X."/>
            <person name="Gostincar C."/>
            <person name="Fang C."/>
            <person name="Gunde-Cimerman N."/>
            <person name="Song Z."/>
        </authorList>
    </citation>
    <scope>NUCLEOTIDE SEQUENCE</scope>
    <source>
        <strain evidence="2">EXF-8016</strain>
        <strain evidence="1">EXF-9911</strain>
    </source>
</reference>
<dbReference type="Proteomes" id="UP000779574">
    <property type="component" value="Unassembled WGS sequence"/>
</dbReference>
<evidence type="ECO:0000313" key="3">
    <source>
        <dbReference type="Proteomes" id="UP000767238"/>
    </source>
</evidence>
<dbReference type="EMBL" id="JAHFYH010000185">
    <property type="protein sequence ID" value="KAH0210086.1"/>
    <property type="molecule type" value="Genomic_DNA"/>
</dbReference>
<sequence length="282" mass="32069">MASFSSVAPELLEKIFGVLDHGSLKTVRLVSKYHSLLVEPMVFSEAVFDLDIGGINGLVSIAKSPTLRQHVQTIRLHRRNVPRDFGAFEDWQGLTMHEYIGLEGLDDDDLDAARLDNELRGYTGWPMSKQEWEALSNIDRRHLYENYERERVTLQQHIGGLSALVGCQVLGGEAEDSSGTTNDNEDDRSPRQFLQSFEQAIKRLPQLSGFYHQPAYLDECWGKRWRIIRFNISGVLAIHDTEEEMHVDSLQQSLCLRTLTLAKDAGRGKLRFVHMYTCGTAF</sequence>
<dbReference type="EMBL" id="JAHFXF010000721">
    <property type="protein sequence ID" value="KAG9683347.1"/>
    <property type="molecule type" value="Genomic_DNA"/>
</dbReference>
<name>A0A9P8K3B7_AURME</name>
<protein>
    <recommendedName>
        <fullName evidence="4">F-box domain-containing protein</fullName>
    </recommendedName>
</protein>
<comment type="caution">
    <text evidence="2">The sequence shown here is derived from an EMBL/GenBank/DDBJ whole genome shotgun (WGS) entry which is preliminary data.</text>
</comment>
<feature type="non-terminal residue" evidence="2">
    <location>
        <position position="282"/>
    </location>
</feature>
<gene>
    <name evidence="1" type="ORF">KCU76_g13158</name>
    <name evidence="2" type="ORF">KCV03_g10158</name>
</gene>
<evidence type="ECO:0008006" key="4">
    <source>
        <dbReference type="Google" id="ProtNLM"/>
    </source>
</evidence>
<dbReference type="Proteomes" id="UP000767238">
    <property type="component" value="Unassembled WGS sequence"/>
</dbReference>
<organism evidence="2 3">
    <name type="scientific">Aureobasidium melanogenum</name>
    <name type="common">Aureobasidium pullulans var. melanogenum</name>
    <dbReference type="NCBI Taxonomy" id="46634"/>
    <lineage>
        <taxon>Eukaryota</taxon>
        <taxon>Fungi</taxon>
        <taxon>Dikarya</taxon>
        <taxon>Ascomycota</taxon>
        <taxon>Pezizomycotina</taxon>
        <taxon>Dothideomycetes</taxon>
        <taxon>Dothideomycetidae</taxon>
        <taxon>Dothideales</taxon>
        <taxon>Saccotheciaceae</taxon>
        <taxon>Aureobasidium</taxon>
    </lineage>
</organism>
<dbReference type="AlphaFoldDB" id="A0A9P8K3B7"/>